<evidence type="ECO:0000259" key="1">
    <source>
        <dbReference type="PROSITE" id="PS50943"/>
    </source>
</evidence>
<name>A0A4Y3M6B2_9PROT</name>
<evidence type="ECO:0000313" key="2">
    <source>
        <dbReference type="EMBL" id="GEB03536.1"/>
    </source>
</evidence>
<proteinExistence type="predicted"/>
<dbReference type="SUPFAM" id="SSF47413">
    <property type="entry name" value="lambda repressor-like DNA-binding domains"/>
    <property type="match status" value="1"/>
</dbReference>
<dbReference type="Proteomes" id="UP000320772">
    <property type="component" value="Unassembled WGS sequence"/>
</dbReference>
<dbReference type="EMBL" id="BJLY01000002">
    <property type="protein sequence ID" value="GEB03536.1"/>
    <property type="molecule type" value="Genomic_DNA"/>
</dbReference>
<gene>
    <name evidence="2" type="ORF">GRO01_11120</name>
</gene>
<dbReference type="InterPro" id="IPR010982">
    <property type="entry name" value="Lambda_DNA-bd_dom_sf"/>
</dbReference>
<dbReference type="CDD" id="cd00093">
    <property type="entry name" value="HTH_XRE"/>
    <property type="match status" value="1"/>
</dbReference>
<comment type="caution">
    <text evidence="2">The sequence shown here is derived from an EMBL/GenBank/DDBJ whole genome shotgun (WGS) entry which is preliminary data.</text>
</comment>
<reference evidence="2 3" key="1">
    <citation type="submission" date="2019-06" db="EMBL/GenBank/DDBJ databases">
        <title>Whole genome shotgun sequence of Gluconobacter roseus NBRC 3990.</title>
        <authorList>
            <person name="Hosoyama A."/>
            <person name="Uohara A."/>
            <person name="Ohji S."/>
            <person name="Ichikawa N."/>
        </authorList>
    </citation>
    <scope>NUCLEOTIDE SEQUENCE [LARGE SCALE GENOMIC DNA]</scope>
    <source>
        <strain evidence="2 3">NBRC 3990</strain>
    </source>
</reference>
<organism evidence="2 3">
    <name type="scientific">Gluconobacter roseus NBRC 3990</name>
    <dbReference type="NCBI Taxonomy" id="1307950"/>
    <lineage>
        <taxon>Bacteria</taxon>
        <taxon>Pseudomonadati</taxon>
        <taxon>Pseudomonadota</taxon>
        <taxon>Alphaproteobacteria</taxon>
        <taxon>Acetobacterales</taxon>
        <taxon>Acetobacteraceae</taxon>
        <taxon>Gluconobacter</taxon>
    </lineage>
</organism>
<dbReference type="SMART" id="SM00530">
    <property type="entry name" value="HTH_XRE"/>
    <property type="match status" value="1"/>
</dbReference>
<accession>A0A4Y3M6B2</accession>
<dbReference type="Pfam" id="PF01381">
    <property type="entry name" value="HTH_3"/>
    <property type="match status" value="1"/>
</dbReference>
<dbReference type="GO" id="GO:0003677">
    <property type="term" value="F:DNA binding"/>
    <property type="evidence" value="ECO:0007669"/>
    <property type="project" value="InterPro"/>
</dbReference>
<keyword evidence="3" id="KW-1185">Reference proteome</keyword>
<evidence type="ECO:0000313" key="3">
    <source>
        <dbReference type="Proteomes" id="UP000320772"/>
    </source>
</evidence>
<dbReference type="Gene3D" id="1.10.260.40">
    <property type="entry name" value="lambda repressor-like DNA-binding domains"/>
    <property type="match status" value="1"/>
</dbReference>
<dbReference type="RefSeq" id="WP_083541296.1">
    <property type="nucleotide sequence ID" value="NZ_BAQZ01000033.1"/>
</dbReference>
<dbReference type="AlphaFoldDB" id="A0A4Y3M6B2"/>
<protein>
    <recommendedName>
        <fullName evidence="1">HTH cro/C1-type domain-containing protein</fullName>
    </recommendedName>
</protein>
<sequence length="70" mass="8021">MQNLTKIIAQNVKALRLERDLTISMFATKTFLSEKLISEIEEGIHRPTPEELLQISEAFQISPSRLLSDH</sequence>
<feature type="domain" description="HTH cro/C1-type" evidence="1">
    <location>
        <begin position="12"/>
        <end position="66"/>
    </location>
</feature>
<dbReference type="InterPro" id="IPR001387">
    <property type="entry name" value="Cro/C1-type_HTH"/>
</dbReference>
<dbReference type="PROSITE" id="PS50943">
    <property type="entry name" value="HTH_CROC1"/>
    <property type="match status" value="1"/>
</dbReference>